<gene>
    <name evidence="2" type="ORF">ElyMa_000134100</name>
</gene>
<name>A0AAV4EQX5_9GAST</name>
<comment type="caution">
    <text evidence="2">The sequence shown here is derived from an EMBL/GenBank/DDBJ whole genome shotgun (WGS) entry which is preliminary data.</text>
</comment>
<organism evidence="2 3">
    <name type="scientific">Elysia marginata</name>
    <dbReference type="NCBI Taxonomy" id="1093978"/>
    <lineage>
        <taxon>Eukaryota</taxon>
        <taxon>Metazoa</taxon>
        <taxon>Spiralia</taxon>
        <taxon>Lophotrochozoa</taxon>
        <taxon>Mollusca</taxon>
        <taxon>Gastropoda</taxon>
        <taxon>Heterobranchia</taxon>
        <taxon>Euthyneura</taxon>
        <taxon>Panpulmonata</taxon>
        <taxon>Sacoglossa</taxon>
        <taxon>Placobranchoidea</taxon>
        <taxon>Plakobranchidae</taxon>
        <taxon>Elysia</taxon>
    </lineage>
</organism>
<dbReference type="Proteomes" id="UP000762676">
    <property type="component" value="Unassembled WGS sequence"/>
</dbReference>
<feature type="compositionally biased region" description="Low complexity" evidence="1">
    <location>
        <begin position="1"/>
        <end position="21"/>
    </location>
</feature>
<evidence type="ECO:0000256" key="1">
    <source>
        <dbReference type="SAM" id="MobiDB-lite"/>
    </source>
</evidence>
<reference evidence="2 3" key="1">
    <citation type="journal article" date="2021" name="Elife">
        <title>Chloroplast acquisition without the gene transfer in kleptoplastic sea slugs, Plakobranchus ocellatus.</title>
        <authorList>
            <person name="Maeda T."/>
            <person name="Takahashi S."/>
            <person name="Yoshida T."/>
            <person name="Shimamura S."/>
            <person name="Takaki Y."/>
            <person name="Nagai Y."/>
            <person name="Toyoda A."/>
            <person name="Suzuki Y."/>
            <person name="Arimoto A."/>
            <person name="Ishii H."/>
            <person name="Satoh N."/>
            <person name="Nishiyama T."/>
            <person name="Hasebe M."/>
            <person name="Maruyama T."/>
            <person name="Minagawa J."/>
            <person name="Obokata J."/>
            <person name="Shigenobu S."/>
        </authorList>
    </citation>
    <scope>NUCLEOTIDE SEQUENCE [LARGE SCALE GENOMIC DNA]</scope>
</reference>
<feature type="region of interest" description="Disordered" evidence="1">
    <location>
        <begin position="1"/>
        <end position="46"/>
    </location>
</feature>
<dbReference type="AlphaFoldDB" id="A0AAV4EQX5"/>
<proteinExistence type="predicted"/>
<evidence type="ECO:0000313" key="3">
    <source>
        <dbReference type="Proteomes" id="UP000762676"/>
    </source>
</evidence>
<keyword evidence="3" id="KW-1185">Reference proteome</keyword>
<dbReference type="EMBL" id="BMAT01000247">
    <property type="protein sequence ID" value="GFR62586.1"/>
    <property type="molecule type" value="Genomic_DNA"/>
</dbReference>
<evidence type="ECO:0000313" key="2">
    <source>
        <dbReference type="EMBL" id="GFR62586.1"/>
    </source>
</evidence>
<sequence>MPSFLTISPSLSASSSLTYSPSPSPSISPTPSSSYSTTAPSASVSPPPNFVTSQIMAVVTNAGSNGIANNNMSTSGQSSAQVTPSSIVIEGGKRNLCIYKF</sequence>
<protein>
    <recommendedName>
        <fullName evidence="4">REJ domain-containing protein</fullName>
    </recommendedName>
</protein>
<accession>A0AAV4EQX5</accession>
<feature type="compositionally biased region" description="Low complexity" evidence="1">
    <location>
        <begin position="29"/>
        <end position="44"/>
    </location>
</feature>
<evidence type="ECO:0008006" key="4">
    <source>
        <dbReference type="Google" id="ProtNLM"/>
    </source>
</evidence>